<reference evidence="1 2" key="1">
    <citation type="submission" date="2019-07" db="EMBL/GenBank/DDBJ databases">
        <title>Whole genome shotgun sequence of Acetobacter oeni NBRC 105207.</title>
        <authorList>
            <person name="Hosoyama A."/>
            <person name="Uohara A."/>
            <person name="Ohji S."/>
            <person name="Ichikawa N."/>
        </authorList>
    </citation>
    <scope>NUCLEOTIDE SEQUENCE [LARGE SCALE GENOMIC DNA]</scope>
    <source>
        <strain evidence="1 2">NBRC 105207</strain>
    </source>
</reference>
<keyword evidence="2" id="KW-1185">Reference proteome</keyword>
<gene>
    <name evidence="1" type="ORF">AOE01nite_04710</name>
</gene>
<evidence type="ECO:0000313" key="1">
    <source>
        <dbReference type="EMBL" id="GEN62247.1"/>
    </source>
</evidence>
<comment type="caution">
    <text evidence="1">The sequence shown here is derived from an EMBL/GenBank/DDBJ whole genome shotgun (WGS) entry which is preliminary data.</text>
</comment>
<dbReference type="InterPro" id="IPR036412">
    <property type="entry name" value="HAD-like_sf"/>
</dbReference>
<accession>A0A511XH22</accession>
<dbReference type="SUPFAM" id="SSF56784">
    <property type="entry name" value="HAD-like"/>
    <property type="match status" value="1"/>
</dbReference>
<proteinExistence type="predicted"/>
<dbReference type="EMBL" id="BJYG01000003">
    <property type="protein sequence ID" value="GEN62247.1"/>
    <property type="molecule type" value="Genomic_DNA"/>
</dbReference>
<sequence>MQIIRRAALSARKADAPHTLIQTSGLFDPDWYRARLPEHERNTEDLIGHFLTEGTVRRLSPGPLFDTQRYFDRYWNLEPGTLNGLLHYLRCGIAENQQVDGVCDTRLRDDTGPVAPTELRPLRPDAPKAAVTIHAPRPEILDAIFDRLRHFPETFTLLITTDTTEKRHEIEARIARAELKAAPVLVRVARRHGSHFGPFLTTFATPLRGHELMLHLHTDTNPETLARLLPSRSDAIAAILNRFREEPRLGLLQTTPSARTPWWRCTWLGNHHLARPLLARMNISAPSGYFSHPPEGQFWARTHAIAPLLNTPWSEADFPAEDTPREIPENGNIADAITRILEPVIRSQDCHTDEYDPEAGLIRIGHSRMDLDQYERRSEDDLRTAIRQAGTVSFDLFDTLLTRIALTPDTIHYYVAARLARRFPDLTPAPAAFVALRKQAEHNAREALAWTDDVGLDDIYSALAALTAWNENILTIARQLEVETDRAVLRPRPEIIDALRYAREQGRRTLLISDTFLSRDDIAPVLERTGILPLIDEIYLSSERLARKDRGDMWDLVQAAEDSSGLLHIGDNEHADIQRADDLGIRHFHVMSGLNMLRLNPIGPDVAAVVTPASLPPDQPLEERRLAGDILLGPLVSDLFASPFACTPDRRLTVPRTLTTPEEVGRTLFGPLLLSFMAQLITHPATERTEKLLFVSREGYFLSRLYRDLRETYALQIPDAMHFHCSRRVAISAAQTIRFDPDILTTSGDGFRGTMASLLTARLGVQIPPDSPLHHLTVVLPEDRDTVRNLTLLLRDDILAQARISHDALTAYARACGLTPETHPGYGIVDVGYSATIQRHLQTTFNLPLTGFYMAAETACAAVENSGGTAFGLFATGPDAEAFRRRHGLFIESVLTAPHGQTIGYTRETSLPQPIFAPDTRPRQELTLVEDIFAGASAWCHDLIRSWGPDVLHTLRTSAPAGTALLTAFTENRINISPDILKTLAVEDEFCGRGHVRFA</sequence>
<protein>
    <submittedName>
        <fullName evidence="1">Uncharacterized protein</fullName>
    </submittedName>
</protein>
<dbReference type="Gene3D" id="3.40.50.1000">
    <property type="entry name" value="HAD superfamily/HAD-like"/>
    <property type="match status" value="1"/>
</dbReference>
<dbReference type="AlphaFoldDB" id="A0A511XH22"/>
<name>A0A511XH22_9PROT</name>
<dbReference type="InterPro" id="IPR023214">
    <property type="entry name" value="HAD_sf"/>
</dbReference>
<evidence type="ECO:0000313" key="2">
    <source>
        <dbReference type="Proteomes" id="UP000321746"/>
    </source>
</evidence>
<dbReference type="OrthoDB" id="7215643at2"/>
<dbReference type="Pfam" id="PF05045">
    <property type="entry name" value="RgpF"/>
    <property type="match status" value="1"/>
</dbReference>
<dbReference type="InterPro" id="IPR007739">
    <property type="entry name" value="RgpF"/>
</dbReference>
<dbReference type="Proteomes" id="UP000321746">
    <property type="component" value="Unassembled WGS sequence"/>
</dbReference>
<organism evidence="1 2">
    <name type="scientific">Acetobacter oeni</name>
    <dbReference type="NCBI Taxonomy" id="304077"/>
    <lineage>
        <taxon>Bacteria</taxon>
        <taxon>Pseudomonadati</taxon>
        <taxon>Pseudomonadota</taxon>
        <taxon>Alphaproteobacteria</taxon>
        <taxon>Acetobacterales</taxon>
        <taxon>Acetobacteraceae</taxon>
        <taxon>Acetobacter</taxon>
    </lineage>
</organism>
<dbReference type="RefSeq" id="WP_146885603.1">
    <property type="nucleotide sequence ID" value="NZ_BJYG01000003.1"/>
</dbReference>